<dbReference type="InterPro" id="IPR000713">
    <property type="entry name" value="Mur_ligase_N"/>
</dbReference>
<dbReference type="Gene3D" id="3.40.1390.10">
    <property type="entry name" value="MurE/MurF, N-terminal domain"/>
    <property type="match status" value="1"/>
</dbReference>
<dbReference type="GO" id="GO:0008765">
    <property type="term" value="F:UDP-N-acetylmuramoylalanyl-D-glutamate-2,6-diaminopimelate ligase activity"/>
    <property type="evidence" value="ECO:0007669"/>
    <property type="project" value="UniProtKB-UniRule"/>
</dbReference>
<feature type="binding site" evidence="7">
    <location>
        <begin position="194"/>
        <end position="195"/>
    </location>
    <ligand>
        <name>UDP-N-acetyl-alpha-D-muramoyl-L-alanyl-D-glutamate</name>
        <dbReference type="ChEBI" id="CHEBI:83900"/>
    </ligand>
</feature>
<feature type="short sequence motif" description="Meso-diaminopimelate recognition motif" evidence="7">
    <location>
        <begin position="453"/>
        <end position="456"/>
    </location>
</feature>
<dbReference type="FunCoup" id="C7R9L3">
    <property type="interactions" value="575"/>
</dbReference>
<keyword evidence="5 7" id="KW-0131">Cell cycle</keyword>
<keyword evidence="7" id="KW-0460">Magnesium</keyword>
<evidence type="ECO:0000313" key="12">
    <source>
        <dbReference type="EMBL" id="ACV26104.1"/>
    </source>
</evidence>
<evidence type="ECO:0000256" key="7">
    <source>
        <dbReference type="HAMAP-Rule" id="MF_00208"/>
    </source>
</evidence>
<dbReference type="GO" id="GO:0051301">
    <property type="term" value="P:cell division"/>
    <property type="evidence" value="ECO:0007669"/>
    <property type="project" value="UniProtKB-KW"/>
</dbReference>
<dbReference type="EMBL" id="CP001707">
    <property type="protein sequence ID" value="ACV26104.1"/>
    <property type="molecule type" value="Genomic_DNA"/>
</dbReference>
<evidence type="ECO:0000256" key="8">
    <source>
        <dbReference type="RuleBase" id="RU004135"/>
    </source>
</evidence>
<feature type="binding site" evidence="7">
    <location>
        <begin position="152"/>
        <end position="158"/>
    </location>
    <ligand>
        <name>ATP</name>
        <dbReference type="ChEBI" id="CHEBI:30616"/>
    </ligand>
</feature>
<accession>C7R9L3</accession>
<sequence>MTNSLQLTTALKKIIKPLVNEQFWKDNPQAAMTEVSGIQLDSRQIKPGQLFVAYPGHATDGRQYIKQAVDGGATVVLFEQNDSETILETLLNDNQQVAASAQTLSGVAPLGLYNYKEAVLIPVKNLSSQVSHIAARFYGNPTNKMSVVGVTGTNGKTSCAYLMAQALEFLQYPTLMLSTIGNGNPSKLQATENTTPDAIAIQRLAAEYLARKNYHMTMEVSSHGLVQSRVAAVQYKIAVFTNLSQDHLDYHSDMESYFQAKRQLFIREELEAAVINADDEYGRRLLTDDAVACRKIAFSCEQKNEDLNIENWIVAKNLTFNMRGIQAELHTPWGASKLRSGLLGHFNLSNLLAVAASLGEMFGDIDKWIVALNAAKAVPGRMQNFTASSKATVVVDYAHTPDALDKTLTSLREHCAGELWCIFGCGGDRDNTKRPLMGAVAEQKANRVIITDDNPRTESSEEIVSMIRSGMKDQSTQYIQKRKEAIEFALKHSTPNDIILVAGKGHEDYQQIGNKKVHYSDLETVASLMEENA</sequence>
<gene>
    <name evidence="7" type="primary">murE</name>
    <name evidence="12" type="ordered locus">Kkor_0684</name>
</gene>
<feature type="binding site" evidence="7">
    <location>
        <position position="503"/>
    </location>
    <ligand>
        <name>meso-2,6-diaminopimelate</name>
        <dbReference type="ChEBI" id="CHEBI:57791"/>
    </ligand>
</feature>
<feature type="binding site" evidence="7">
    <location>
        <position position="227"/>
    </location>
    <ligand>
        <name>UDP-N-acetyl-alpha-D-muramoyl-L-alanyl-D-glutamate</name>
        <dbReference type="ChEBI" id="CHEBI:83900"/>
    </ligand>
</feature>
<comment type="catalytic activity">
    <reaction evidence="7">
        <text>UDP-N-acetyl-alpha-D-muramoyl-L-alanyl-D-glutamate + meso-2,6-diaminopimelate + ATP = UDP-N-acetyl-alpha-D-muramoyl-L-alanyl-gamma-D-glutamyl-meso-2,6-diaminopimelate + ADP + phosphate + H(+)</text>
        <dbReference type="Rhea" id="RHEA:23676"/>
        <dbReference type="ChEBI" id="CHEBI:15378"/>
        <dbReference type="ChEBI" id="CHEBI:30616"/>
        <dbReference type="ChEBI" id="CHEBI:43474"/>
        <dbReference type="ChEBI" id="CHEBI:57791"/>
        <dbReference type="ChEBI" id="CHEBI:83900"/>
        <dbReference type="ChEBI" id="CHEBI:83905"/>
        <dbReference type="ChEBI" id="CHEBI:456216"/>
        <dbReference type="EC" id="6.3.2.13"/>
    </reaction>
</comment>
<dbReference type="OrthoDB" id="9800958at2"/>
<keyword evidence="6 7" id="KW-0961">Cell wall biogenesis/degradation</keyword>
<proteinExistence type="inferred from homology"/>
<comment type="PTM">
    <text evidence="7">Carboxylation is probably crucial for Mg(2+) binding and, consequently, for the gamma-phosphate positioning of ATP.</text>
</comment>
<dbReference type="GO" id="GO:0005524">
    <property type="term" value="F:ATP binding"/>
    <property type="evidence" value="ECO:0007669"/>
    <property type="project" value="UniProtKB-UniRule"/>
</dbReference>
<dbReference type="InterPro" id="IPR036615">
    <property type="entry name" value="Mur_ligase_C_dom_sf"/>
</dbReference>
<protein>
    <recommendedName>
        <fullName evidence="7">UDP-N-acetylmuramoyl-L-alanyl-D-glutamate--2,6-diaminopimelate ligase</fullName>
        <ecNumber evidence="7">6.3.2.13</ecNumber>
    </recommendedName>
    <alternativeName>
        <fullName evidence="7">Meso-A2pm-adding enzyme</fullName>
    </alternativeName>
    <alternativeName>
        <fullName evidence="7">Meso-diaminopimelate-adding enzyme</fullName>
    </alternativeName>
    <alternativeName>
        <fullName evidence="7">UDP-MurNAc-L-Ala-D-Glu:meso-diaminopimelate ligase</fullName>
    </alternativeName>
    <alternativeName>
        <fullName evidence="7">UDP-MurNAc-tripeptide synthetase</fullName>
    </alternativeName>
    <alternativeName>
        <fullName evidence="7">UDP-N-acetylmuramyl-tripeptide synthetase</fullName>
    </alternativeName>
</protein>
<reference evidence="12 13" key="1">
    <citation type="journal article" date="2009" name="Stand. Genomic Sci.">
        <title>Complete genome sequence of Kangiella koreensis type strain (SW-125).</title>
        <authorList>
            <person name="Han C."/>
            <person name="Sikorski J."/>
            <person name="Lapidus A."/>
            <person name="Nolan M."/>
            <person name="Glavina Del Rio T."/>
            <person name="Tice H."/>
            <person name="Cheng J.F."/>
            <person name="Lucas S."/>
            <person name="Chen F."/>
            <person name="Copeland A."/>
            <person name="Ivanova N."/>
            <person name="Mavromatis K."/>
            <person name="Ovchinnikova G."/>
            <person name="Pati A."/>
            <person name="Bruce D."/>
            <person name="Goodwin L."/>
            <person name="Pitluck S."/>
            <person name="Chen A."/>
            <person name="Palaniappan K."/>
            <person name="Land M."/>
            <person name="Hauser L."/>
            <person name="Chang Y.J."/>
            <person name="Jeffries C.D."/>
            <person name="Chain P."/>
            <person name="Saunders E."/>
            <person name="Brettin T."/>
            <person name="Goker M."/>
            <person name="Tindall B.J."/>
            <person name="Bristow J."/>
            <person name="Eisen J.A."/>
            <person name="Markowitz V."/>
            <person name="Hugenholtz P."/>
            <person name="Kyrpides N.C."/>
            <person name="Klenk H.P."/>
            <person name="Detter J.C."/>
        </authorList>
    </citation>
    <scope>NUCLEOTIDE SEQUENCE [LARGE SCALE GENOMIC DNA]</scope>
    <source>
        <strain evidence="13">DSM 16069 / KCTC 12182 / SW-125</strain>
    </source>
</reference>
<evidence type="ECO:0000256" key="1">
    <source>
        <dbReference type="ARBA" id="ARBA00005898"/>
    </source>
</evidence>
<keyword evidence="3 7" id="KW-0133">Cell shape</keyword>
<keyword evidence="7" id="KW-0436">Ligase</keyword>
<dbReference type="PANTHER" id="PTHR23135">
    <property type="entry name" value="MUR LIGASE FAMILY MEMBER"/>
    <property type="match status" value="1"/>
</dbReference>
<evidence type="ECO:0000259" key="10">
    <source>
        <dbReference type="Pfam" id="PF02875"/>
    </source>
</evidence>
<dbReference type="HAMAP" id="MF_00208">
    <property type="entry name" value="MurE"/>
    <property type="match status" value="1"/>
</dbReference>
<feature type="binding site" evidence="7">
    <location>
        <position position="229"/>
    </location>
    <ligand>
        <name>UDP-N-acetyl-alpha-D-muramoyl-L-alanyl-D-glutamate</name>
        <dbReference type="ChEBI" id="CHEBI:83900"/>
    </ligand>
</feature>
<feature type="binding site" evidence="7">
    <location>
        <position position="221"/>
    </location>
    <ligand>
        <name>UDP-N-acetyl-alpha-D-muramoyl-L-alanyl-D-glutamate</name>
        <dbReference type="ChEBI" id="CHEBI:83900"/>
    </ligand>
</feature>
<dbReference type="SUPFAM" id="SSF53623">
    <property type="entry name" value="MurD-like peptide ligases, catalytic domain"/>
    <property type="match status" value="1"/>
</dbReference>
<comment type="caution">
    <text evidence="7">Lacks conserved residue(s) required for the propagation of feature annotation.</text>
</comment>
<dbReference type="Gene3D" id="3.40.1190.10">
    <property type="entry name" value="Mur-like, catalytic domain"/>
    <property type="match status" value="1"/>
</dbReference>
<feature type="modified residue" description="N6-carboxylysine" evidence="7">
    <location>
        <position position="261"/>
    </location>
</feature>
<dbReference type="Pfam" id="PF08245">
    <property type="entry name" value="Mur_ligase_M"/>
    <property type="match status" value="1"/>
</dbReference>
<comment type="function">
    <text evidence="7">Catalyzes the addition of meso-diaminopimelic acid to the nucleotide precursor UDP-N-acetylmuramoyl-L-alanyl-D-glutamate (UMAG) in the biosynthesis of bacterial cell-wall peptidoglycan.</text>
</comment>
<organism evidence="12 13">
    <name type="scientific">Kangiella koreensis (strain DSM 16069 / JCM 12317 / KCTC 12182 / SW-125)</name>
    <dbReference type="NCBI Taxonomy" id="523791"/>
    <lineage>
        <taxon>Bacteria</taxon>
        <taxon>Pseudomonadati</taxon>
        <taxon>Pseudomonadota</taxon>
        <taxon>Gammaproteobacteria</taxon>
        <taxon>Kangiellales</taxon>
        <taxon>Kangiellaceae</taxon>
        <taxon>Kangiella</taxon>
    </lineage>
</organism>
<keyword evidence="7" id="KW-0547">Nucleotide-binding</keyword>
<dbReference type="PANTHER" id="PTHR23135:SF4">
    <property type="entry name" value="UDP-N-ACETYLMURAMOYL-L-ALANYL-D-GLUTAMATE--2,6-DIAMINOPIMELATE LIGASE MURE HOMOLOG, CHLOROPLASTIC"/>
    <property type="match status" value="1"/>
</dbReference>
<evidence type="ECO:0000259" key="9">
    <source>
        <dbReference type="Pfam" id="PF01225"/>
    </source>
</evidence>
<evidence type="ECO:0000256" key="4">
    <source>
        <dbReference type="ARBA" id="ARBA00022984"/>
    </source>
</evidence>
<dbReference type="SUPFAM" id="SSF63418">
    <property type="entry name" value="MurE/MurF N-terminal domain"/>
    <property type="match status" value="1"/>
</dbReference>
<evidence type="ECO:0000256" key="6">
    <source>
        <dbReference type="ARBA" id="ARBA00023316"/>
    </source>
</evidence>
<dbReference type="GO" id="GO:0005737">
    <property type="term" value="C:cytoplasm"/>
    <property type="evidence" value="ECO:0007669"/>
    <property type="project" value="UniProtKB-SubCell"/>
</dbReference>
<dbReference type="SUPFAM" id="SSF53244">
    <property type="entry name" value="MurD-like peptide ligases, peptide-binding domain"/>
    <property type="match status" value="1"/>
</dbReference>
<dbReference type="Proteomes" id="UP000001231">
    <property type="component" value="Chromosome"/>
</dbReference>
<dbReference type="GO" id="GO:0000287">
    <property type="term" value="F:magnesium ion binding"/>
    <property type="evidence" value="ECO:0007669"/>
    <property type="project" value="UniProtKB-UniRule"/>
</dbReference>
<dbReference type="AlphaFoldDB" id="C7R9L3"/>
<dbReference type="NCBIfam" id="TIGR01085">
    <property type="entry name" value="murE"/>
    <property type="match status" value="1"/>
</dbReference>
<keyword evidence="13" id="KW-1185">Reference proteome</keyword>
<dbReference type="InterPro" id="IPR035911">
    <property type="entry name" value="MurE/MurF_N"/>
</dbReference>
<feature type="binding site" evidence="7">
    <location>
        <position position="42"/>
    </location>
    <ligand>
        <name>UDP-N-acetyl-alpha-D-muramoyl-L-alanyl-D-glutamate</name>
        <dbReference type="ChEBI" id="CHEBI:83900"/>
    </ligand>
</feature>
<keyword evidence="7" id="KW-0963">Cytoplasm</keyword>
<dbReference type="UniPathway" id="UPA00219"/>
<evidence type="ECO:0000313" key="13">
    <source>
        <dbReference type="Proteomes" id="UP000001231"/>
    </source>
</evidence>
<feature type="binding site" evidence="7">
    <location>
        <position position="40"/>
    </location>
    <ligand>
        <name>UDP-N-acetyl-alpha-D-muramoyl-L-alanyl-D-glutamate</name>
        <dbReference type="ChEBI" id="CHEBI:83900"/>
    </ligand>
</feature>
<dbReference type="GO" id="GO:0071555">
    <property type="term" value="P:cell wall organization"/>
    <property type="evidence" value="ECO:0007669"/>
    <property type="project" value="UniProtKB-KW"/>
</dbReference>
<comment type="cofactor">
    <cofactor evidence="7">
        <name>Mg(2+)</name>
        <dbReference type="ChEBI" id="CHEBI:18420"/>
    </cofactor>
</comment>
<dbReference type="RefSeq" id="WP_012800618.1">
    <property type="nucleotide sequence ID" value="NC_013166.1"/>
</dbReference>
<dbReference type="HOGENOM" id="CLU_022291_3_2_6"/>
<dbReference type="InParanoid" id="C7R9L3"/>
<dbReference type="GO" id="GO:0009252">
    <property type="term" value="P:peptidoglycan biosynthetic process"/>
    <property type="evidence" value="ECO:0007669"/>
    <property type="project" value="UniProtKB-UniRule"/>
</dbReference>
<dbReference type="InterPro" id="IPR004101">
    <property type="entry name" value="Mur_ligase_C"/>
</dbReference>
<dbReference type="Gene3D" id="3.90.190.20">
    <property type="entry name" value="Mur ligase, C-terminal domain"/>
    <property type="match status" value="1"/>
</dbReference>
<comment type="pathway">
    <text evidence="7 8">Cell wall biogenesis; peptidoglycan biosynthesis.</text>
</comment>
<keyword evidence="7" id="KW-0067">ATP-binding</keyword>
<evidence type="ECO:0000256" key="2">
    <source>
        <dbReference type="ARBA" id="ARBA00022618"/>
    </source>
</evidence>
<comment type="similarity">
    <text evidence="1 7">Belongs to the MurCDEF family. MurE subfamily.</text>
</comment>
<dbReference type="EC" id="6.3.2.13" evidence="7"/>
<feature type="domain" description="Mur ligase N-terminal catalytic" evidence="9">
    <location>
        <begin position="34"/>
        <end position="138"/>
    </location>
</feature>
<dbReference type="KEGG" id="kko:Kkor_0684"/>
<name>C7R9L3_KANKD</name>
<feature type="domain" description="Mur ligase central" evidence="11">
    <location>
        <begin position="150"/>
        <end position="357"/>
    </location>
</feature>
<feature type="binding site" evidence="7">
    <location>
        <position position="193"/>
    </location>
    <ligand>
        <name>UDP-N-acetyl-alpha-D-muramoyl-L-alanyl-D-glutamate</name>
        <dbReference type="ChEBI" id="CHEBI:83900"/>
    </ligand>
</feature>
<dbReference type="eggNOG" id="COG0769">
    <property type="taxonomic scope" value="Bacteria"/>
</dbReference>
<evidence type="ECO:0000259" key="11">
    <source>
        <dbReference type="Pfam" id="PF08245"/>
    </source>
</evidence>
<dbReference type="NCBIfam" id="NF001126">
    <property type="entry name" value="PRK00139.1-4"/>
    <property type="match status" value="1"/>
</dbReference>
<feature type="domain" description="Mur ligase C-terminal" evidence="10">
    <location>
        <begin position="380"/>
        <end position="505"/>
    </location>
</feature>
<dbReference type="GO" id="GO:0008360">
    <property type="term" value="P:regulation of cell shape"/>
    <property type="evidence" value="ECO:0007669"/>
    <property type="project" value="UniProtKB-KW"/>
</dbReference>
<dbReference type="STRING" id="523791.Kkor_0684"/>
<keyword evidence="2 7" id="KW-0132">Cell division</keyword>
<dbReference type="Pfam" id="PF01225">
    <property type="entry name" value="Mur_ligase"/>
    <property type="match status" value="1"/>
</dbReference>
<feature type="binding site" evidence="7">
    <location>
        <position position="429"/>
    </location>
    <ligand>
        <name>meso-2,6-diaminopimelate</name>
        <dbReference type="ChEBI" id="CHEBI:57791"/>
    </ligand>
</feature>
<feature type="binding site" evidence="7">
    <location>
        <position position="507"/>
    </location>
    <ligand>
        <name>meso-2,6-diaminopimelate</name>
        <dbReference type="ChEBI" id="CHEBI:57791"/>
    </ligand>
</feature>
<dbReference type="InterPro" id="IPR005761">
    <property type="entry name" value="UDP-N-AcMur-Glu-dNH2Pim_ligase"/>
</dbReference>
<dbReference type="InterPro" id="IPR036565">
    <property type="entry name" value="Mur-like_cat_sf"/>
</dbReference>
<feature type="binding site" evidence="7">
    <location>
        <begin position="453"/>
        <end position="456"/>
    </location>
    <ligand>
        <name>meso-2,6-diaminopimelate</name>
        <dbReference type="ChEBI" id="CHEBI:57791"/>
    </ligand>
</feature>
<dbReference type="Pfam" id="PF02875">
    <property type="entry name" value="Mur_ligase_C"/>
    <property type="match status" value="1"/>
</dbReference>
<keyword evidence="4 7" id="KW-0573">Peptidoglycan synthesis</keyword>
<comment type="subcellular location">
    <subcellularLocation>
        <location evidence="7 8">Cytoplasm</location>
    </subcellularLocation>
</comment>
<evidence type="ECO:0000256" key="3">
    <source>
        <dbReference type="ARBA" id="ARBA00022960"/>
    </source>
</evidence>
<dbReference type="InterPro" id="IPR013221">
    <property type="entry name" value="Mur_ligase_cen"/>
</dbReference>
<evidence type="ECO:0000256" key="5">
    <source>
        <dbReference type="ARBA" id="ARBA00023306"/>
    </source>
</evidence>